<protein>
    <recommendedName>
        <fullName evidence="4">Glucokinase</fullName>
    </recommendedName>
</protein>
<dbReference type="Gene3D" id="3.30.420.40">
    <property type="match status" value="2"/>
</dbReference>
<dbReference type="Pfam" id="PF00480">
    <property type="entry name" value="ROK"/>
    <property type="match status" value="1"/>
</dbReference>
<dbReference type="AlphaFoldDB" id="A0AAV5G3C8"/>
<evidence type="ECO:0000313" key="3">
    <source>
        <dbReference type="Proteomes" id="UP001054925"/>
    </source>
</evidence>
<evidence type="ECO:0000313" key="2">
    <source>
        <dbReference type="EMBL" id="GJN43599.1"/>
    </source>
</evidence>
<evidence type="ECO:0000256" key="1">
    <source>
        <dbReference type="ARBA" id="ARBA00006479"/>
    </source>
</evidence>
<dbReference type="PANTHER" id="PTHR18964">
    <property type="entry name" value="ROK (REPRESSOR, ORF, KINASE) FAMILY"/>
    <property type="match status" value="1"/>
</dbReference>
<dbReference type="PANTHER" id="PTHR18964:SF149">
    <property type="entry name" value="BIFUNCTIONAL UDP-N-ACETYLGLUCOSAMINE 2-EPIMERASE_N-ACETYLMANNOSAMINE KINASE"/>
    <property type="match status" value="1"/>
</dbReference>
<dbReference type="InterPro" id="IPR000600">
    <property type="entry name" value="ROK"/>
</dbReference>
<reference evidence="2" key="1">
    <citation type="submission" date="2021-12" db="EMBL/GenBank/DDBJ databases">
        <title>Draft genome sequence of Corynebacterium ammoniagenes strain T-723.</title>
        <authorList>
            <person name="Matsuzawa M."/>
            <person name="Hiratani M."/>
            <person name="Abe I."/>
            <person name="Tsuji Y."/>
            <person name="Nakamura J."/>
        </authorList>
    </citation>
    <scope>NUCLEOTIDE SEQUENCE</scope>
    <source>
        <strain evidence="2">T-723</strain>
    </source>
</reference>
<organism evidence="2 3">
    <name type="scientific">Corynebacterium ammoniagenes</name>
    <name type="common">Brevibacterium ammoniagenes</name>
    <dbReference type="NCBI Taxonomy" id="1697"/>
    <lineage>
        <taxon>Bacteria</taxon>
        <taxon>Bacillati</taxon>
        <taxon>Actinomycetota</taxon>
        <taxon>Actinomycetes</taxon>
        <taxon>Mycobacteriales</taxon>
        <taxon>Corynebacteriaceae</taxon>
        <taxon>Corynebacterium</taxon>
    </lineage>
</organism>
<dbReference type="EMBL" id="BQKK01000005">
    <property type="protein sequence ID" value="GJN43599.1"/>
    <property type="molecule type" value="Genomic_DNA"/>
</dbReference>
<sequence length="314" mass="32181">MPSFCTITLDIGGTKIAYGLIPDAQPTTVLSAGRIPSQPANSTAQQQVRVALREAAAAAHAAGLVPTRVGLAAPGVVDTATGIVTYAGATMPGWQGTNLFDLVSEEAGLPSIATNDVRAFGLGEYTYGGHTDYSRVLFISLGTGLGGAVIDDHTLISSPRATAGEFSELVVSDAFGYAQRAEFVASGTGLTIYYNDIEEGHVPAIGEVAWRELTANDIRLEDIAEDDAHFATIAKGNLTGLGRALGAIVTAFDVDAIIIGGGLVGLGERVLAPIRAGLSSSALEPNKSTPVIRARLGDNSPLIGAGVLATTHLS</sequence>
<dbReference type="Proteomes" id="UP001054925">
    <property type="component" value="Unassembled WGS sequence"/>
</dbReference>
<dbReference type="RefSeq" id="WP_003847237.1">
    <property type="nucleotide sequence ID" value="NZ_BQKK01000005.1"/>
</dbReference>
<name>A0AAV5G3C8_CORAM</name>
<evidence type="ECO:0008006" key="4">
    <source>
        <dbReference type="Google" id="ProtNLM"/>
    </source>
</evidence>
<proteinExistence type="inferred from homology"/>
<accession>A0AAV5G3C8</accession>
<dbReference type="InterPro" id="IPR043129">
    <property type="entry name" value="ATPase_NBD"/>
</dbReference>
<comment type="caution">
    <text evidence="2">The sequence shown here is derived from an EMBL/GenBank/DDBJ whole genome shotgun (WGS) entry which is preliminary data.</text>
</comment>
<gene>
    <name evidence="2" type="ORF">CAT723_20780</name>
</gene>
<comment type="similarity">
    <text evidence="1">Belongs to the ROK (NagC/XylR) family.</text>
</comment>
<dbReference type="SUPFAM" id="SSF53067">
    <property type="entry name" value="Actin-like ATPase domain"/>
    <property type="match status" value="1"/>
</dbReference>